<dbReference type="OrthoDB" id="9789376at2"/>
<dbReference type="EC" id="3.1.4.4" evidence="3"/>
<dbReference type="AlphaFoldDB" id="A0A171CH62"/>
<name>A0A171CH62_9ACTN</name>
<dbReference type="EMBL" id="BDCX01000005">
    <property type="protein sequence ID" value="GAT66698.1"/>
    <property type="molecule type" value="Genomic_DNA"/>
</dbReference>
<dbReference type="PANTHER" id="PTHR43856:SF1">
    <property type="entry name" value="MITOCHONDRIAL CARDIOLIPIN HYDROLASE"/>
    <property type="match status" value="1"/>
</dbReference>
<dbReference type="GO" id="GO:0016891">
    <property type="term" value="F:RNA endonuclease activity producing 5'-phosphomonoesters, hydrolytic mechanism"/>
    <property type="evidence" value="ECO:0007669"/>
    <property type="project" value="TreeGrafter"/>
</dbReference>
<evidence type="ECO:0000256" key="2">
    <source>
        <dbReference type="ARBA" id="ARBA00008664"/>
    </source>
</evidence>
<organism evidence="8 9">
    <name type="scientific">Planomonospora sphaerica</name>
    <dbReference type="NCBI Taxonomy" id="161355"/>
    <lineage>
        <taxon>Bacteria</taxon>
        <taxon>Bacillati</taxon>
        <taxon>Actinomycetota</taxon>
        <taxon>Actinomycetes</taxon>
        <taxon>Streptosporangiales</taxon>
        <taxon>Streptosporangiaceae</taxon>
        <taxon>Planomonospora</taxon>
    </lineage>
</organism>
<dbReference type="GO" id="GO:0016042">
    <property type="term" value="P:lipid catabolic process"/>
    <property type="evidence" value="ECO:0007669"/>
    <property type="project" value="UniProtKB-KW"/>
</dbReference>
<dbReference type="InterPro" id="IPR001736">
    <property type="entry name" value="PLipase_D/transphosphatidylase"/>
</dbReference>
<sequence>MTTFAGGGIEAFVGPVELGAADDLERVIVDFIGGARRSLDIAVQELDSEPIAQAVLDARFRGVDVRMVLEQDYLVSARPPAVTVRPGEDEAAARHRVQWGEEAGTRSLEPNRRILAALLRCNVDVKADYNPAIFHQKFVIRDHRERALPTSAILSGSANFTGTDCHRNLNHVVVFHDPRICRVYTAEFDQLREGRFGRGAHGKVPAAYSLGGVPVKVLFAPDHAPELEIMKQMLKATARVDFAIFTFSGSSGIDDAMIALAAAGRTVTGVMDPGQGAQAWAATHDLDRAGIELYFPRREPAFGKLHHKLMVIDEAVVVAGSFNYTAPANNYNDENIFVLGSPYPDLPAREGGPVDPAACAELARFFRAEIRRVEAAGERFMGRPSPP</sequence>
<evidence type="ECO:0000313" key="9">
    <source>
        <dbReference type="Proteomes" id="UP000077701"/>
    </source>
</evidence>
<dbReference type="Pfam" id="PF13091">
    <property type="entry name" value="PLDc_2"/>
    <property type="match status" value="2"/>
</dbReference>
<feature type="domain" description="PLD phosphodiesterase" evidence="7">
    <location>
        <begin position="130"/>
        <end position="164"/>
    </location>
</feature>
<dbReference type="Gene3D" id="3.30.870.10">
    <property type="entry name" value="Endonuclease Chain A"/>
    <property type="match status" value="2"/>
</dbReference>
<dbReference type="CDD" id="cd09116">
    <property type="entry name" value="PLDc_Nuc_like"/>
    <property type="match status" value="1"/>
</dbReference>
<feature type="domain" description="PLD phosphodiesterase" evidence="7">
    <location>
        <begin position="301"/>
        <end position="328"/>
    </location>
</feature>
<evidence type="ECO:0000256" key="5">
    <source>
        <dbReference type="ARBA" id="ARBA00022963"/>
    </source>
</evidence>
<proteinExistence type="inferred from homology"/>
<dbReference type="Proteomes" id="UP000077701">
    <property type="component" value="Unassembled WGS sequence"/>
</dbReference>
<keyword evidence="4" id="KW-0378">Hydrolase</keyword>
<evidence type="ECO:0000256" key="3">
    <source>
        <dbReference type="ARBA" id="ARBA00012027"/>
    </source>
</evidence>
<evidence type="ECO:0000259" key="7">
    <source>
        <dbReference type="PROSITE" id="PS50035"/>
    </source>
</evidence>
<dbReference type="PROSITE" id="PS50035">
    <property type="entry name" value="PLD"/>
    <property type="match status" value="2"/>
</dbReference>
<evidence type="ECO:0000256" key="6">
    <source>
        <dbReference type="ARBA" id="ARBA00023098"/>
    </source>
</evidence>
<evidence type="ECO:0000313" key="8">
    <source>
        <dbReference type="EMBL" id="GAT66698.1"/>
    </source>
</evidence>
<keyword evidence="9" id="KW-1185">Reference proteome</keyword>
<dbReference type="SMART" id="SM00155">
    <property type="entry name" value="PLDc"/>
    <property type="match status" value="2"/>
</dbReference>
<dbReference type="STRING" id="161355.PS9374_02348"/>
<protein>
    <recommendedName>
        <fullName evidence="3">phospholipase D</fullName>
        <ecNumber evidence="3">3.1.4.4</ecNumber>
    </recommendedName>
</protein>
<keyword evidence="5" id="KW-0442">Lipid degradation</keyword>
<reference evidence="9" key="2">
    <citation type="submission" date="2016-04" db="EMBL/GenBank/DDBJ databases">
        <title>Planomonospora sphaerica JCM9374 whole genome shotgun sequence.</title>
        <authorList>
            <person name="Suzuki T."/>
            <person name="Dohra H."/>
            <person name="Kodani S."/>
        </authorList>
    </citation>
    <scope>NUCLEOTIDE SEQUENCE [LARGE SCALE GENOMIC DNA]</scope>
    <source>
        <strain evidence="9">JCM 9374</strain>
    </source>
</reference>
<evidence type="ECO:0000256" key="4">
    <source>
        <dbReference type="ARBA" id="ARBA00022801"/>
    </source>
</evidence>
<dbReference type="GO" id="GO:0004630">
    <property type="term" value="F:phospholipase D activity"/>
    <property type="evidence" value="ECO:0007669"/>
    <property type="project" value="UniProtKB-EC"/>
</dbReference>
<accession>A0A171CH62</accession>
<comment type="similarity">
    <text evidence="2">Belongs to the phospholipase D family.</text>
</comment>
<keyword evidence="6" id="KW-0443">Lipid metabolism</keyword>
<comment type="caution">
    <text evidence="8">The sequence shown here is derived from an EMBL/GenBank/DDBJ whole genome shotgun (WGS) entry which is preliminary data.</text>
</comment>
<comment type="catalytic activity">
    <reaction evidence="1">
        <text>a 1,2-diacyl-sn-glycero-3-phosphocholine + H2O = a 1,2-diacyl-sn-glycero-3-phosphate + choline + H(+)</text>
        <dbReference type="Rhea" id="RHEA:14445"/>
        <dbReference type="ChEBI" id="CHEBI:15354"/>
        <dbReference type="ChEBI" id="CHEBI:15377"/>
        <dbReference type="ChEBI" id="CHEBI:15378"/>
        <dbReference type="ChEBI" id="CHEBI:57643"/>
        <dbReference type="ChEBI" id="CHEBI:58608"/>
        <dbReference type="EC" id="3.1.4.4"/>
    </reaction>
</comment>
<evidence type="ECO:0000256" key="1">
    <source>
        <dbReference type="ARBA" id="ARBA00000798"/>
    </source>
</evidence>
<dbReference type="SUPFAM" id="SSF56024">
    <property type="entry name" value="Phospholipase D/nuclease"/>
    <property type="match status" value="2"/>
</dbReference>
<dbReference type="GO" id="GO:0006793">
    <property type="term" value="P:phosphorus metabolic process"/>
    <property type="evidence" value="ECO:0007669"/>
    <property type="project" value="UniProtKB-ARBA"/>
</dbReference>
<reference evidence="8 9" key="1">
    <citation type="journal article" date="2016" name="Genome Announc.">
        <title>Draft Genome Sequence of Planomonospora sphaerica JCM9374, a Rare Actinomycete.</title>
        <authorList>
            <person name="Dohra H."/>
            <person name="Suzuki T."/>
            <person name="Inoue Y."/>
            <person name="Kodani S."/>
        </authorList>
    </citation>
    <scope>NUCLEOTIDE SEQUENCE [LARGE SCALE GENOMIC DNA]</scope>
    <source>
        <strain evidence="8 9">JCM 9374</strain>
    </source>
</reference>
<dbReference type="PANTHER" id="PTHR43856">
    <property type="entry name" value="CARDIOLIPIN HYDROLASE"/>
    <property type="match status" value="1"/>
</dbReference>
<dbReference type="InterPro" id="IPR025202">
    <property type="entry name" value="PLD-like_dom"/>
</dbReference>
<dbReference type="RefSeq" id="WP_068896823.1">
    <property type="nucleotide sequence ID" value="NZ_BDCX01000005.1"/>
</dbReference>
<gene>
    <name evidence="8" type="ORF">PS9374_02348</name>
</gene>
<dbReference type="InterPro" id="IPR051406">
    <property type="entry name" value="PLD_domain"/>
</dbReference>